<dbReference type="Proteomes" id="UP000593573">
    <property type="component" value="Unassembled WGS sequence"/>
</dbReference>
<organism evidence="1 2">
    <name type="scientific">Gossypium klotzschianum</name>
    <dbReference type="NCBI Taxonomy" id="34286"/>
    <lineage>
        <taxon>Eukaryota</taxon>
        <taxon>Viridiplantae</taxon>
        <taxon>Streptophyta</taxon>
        <taxon>Embryophyta</taxon>
        <taxon>Tracheophyta</taxon>
        <taxon>Spermatophyta</taxon>
        <taxon>Magnoliopsida</taxon>
        <taxon>eudicotyledons</taxon>
        <taxon>Gunneridae</taxon>
        <taxon>Pentapetalae</taxon>
        <taxon>rosids</taxon>
        <taxon>malvids</taxon>
        <taxon>Malvales</taxon>
        <taxon>Malvaceae</taxon>
        <taxon>Malvoideae</taxon>
        <taxon>Gossypium</taxon>
    </lineage>
</organism>
<reference evidence="1 2" key="1">
    <citation type="journal article" date="2019" name="Genome Biol. Evol.">
        <title>Insights into the evolution of the New World diploid cottons (Gossypium, subgenus Houzingenia) based on genome sequencing.</title>
        <authorList>
            <person name="Grover C.E."/>
            <person name="Arick M.A. 2nd"/>
            <person name="Thrash A."/>
            <person name="Conover J.L."/>
            <person name="Sanders W.S."/>
            <person name="Peterson D.G."/>
            <person name="Frelichowski J.E."/>
            <person name="Scheffler J.A."/>
            <person name="Scheffler B.E."/>
            <person name="Wendel J.F."/>
        </authorList>
    </citation>
    <scope>NUCLEOTIDE SEQUENCE [LARGE SCALE GENOMIC DNA]</scope>
    <source>
        <strain evidence="1">57</strain>
        <tissue evidence="1">Leaf</tissue>
    </source>
</reference>
<sequence>MSKAQYLLHEEMYKLWTNGRQILAYDIGNIQNNTDEESLRLLKKIADMEIEDFPYHILQEIRNIW</sequence>
<evidence type="ECO:0000313" key="1">
    <source>
        <dbReference type="EMBL" id="MBA0654038.1"/>
    </source>
</evidence>
<evidence type="ECO:0000313" key="2">
    <source>
        <dbReference type="Proteomes" id="UP000593573"/>
    </source>
</evidence>
<dbReference type="OrthoDB" id="10303303at2759"/>
<keyword evidence="2" id="KW-1185">Reference proteome</keyword>
<dbReference type="EMBL" id="JABFAB010000007">
    <property type="protein sequence ID" value="MBA0654038.1"/>
    <property type="molecule type" value="Genomic_DNA"/>
</dbReference>
<comment type="caution">
    <text evidence="1">The sequence shown here is derived from an EMBL/GenBank/DDBJ whole genome shotgun (WGS) entry which is preliminary data.</text>
</comment>
<protein>
    <submittedName>
        <fullName evidence="1">Uncharacterized protein</fullName>
    </submittedName>
</protein>
<name>A0A7J8UU37_9ROSI</name>
<dbReference type="AlphaFoldDB" id="A0A7J8UU37"/>
<accession>A0A7J8UU37</accession>
<gene>
    <name evidence="1" type="ORF">Goklo_021122</name>
</gene>
<proteinExistence type="predicted"/>